<evidence type="ECO:0000313" key="3">
    <source>
        <dbReference type="Proteomes" id="UP000887458"/>
    </source>
</evidence>
<organism evidence="2 3">
    <name type="scientific">Dermatophagoides pteronyssinus</name>
    <name type="common">European house dust mite</name>
    <dbReference type="NCBI Taxonomy" id="6956"/>
    <lineage>
        <taxon>Eukaryota</taxon>
        <taxon>Metazoa</taxon>
        <taxon>Ecdysozoa</taxon>
        <taxon>Arthropoda</taxon>
        <taxon>Chelicerata</taxon>
        <taxon>Arachnida</taxon>
        <taxon>Acari</taxon>
        <taxon>Acariformes</taxon>
        <taxon>Sarcoptiformes</taxon>
        <taxon>Astigmata</taxon>
        <taxon>Psoroptidia</taxon>
        <taxon>Analgoidea</taxon>
        <taxon>Pyroglyphidae</taxon>
        <taxon>Dermatophagoidinae</taxon>
        <taxon>Dermatophagoides</taxon>
    </lineage>
</organism>
<reference evidence="2 3" key="1">
    <citation type="journal article" date="2018" name="J. Allergy Clin. Immunol.">
        <title>High-quality assembly of Dermatophagoides pteronyssinus genome and transcriptome reveals a wide range of novel allergens.</title>
        <authorList>
            <person name="Liu X.Y."/>
            <person name="Yang K.Y."/>
            <person name="Wang M.Q."/>
            <person name="Kwok J.S."/>
            <person name="Zeng X."/>
            <person name="Yang Z."/>
            <person name="Xiao X.J."/>
            <person name="Lau C.P."/>
            <person name="Li Y."/>
            <person name="Huang Z.M."/>
            <person name="Ba J.G."/>
            <person name="Yim A.K."/>
            <person name="Ouyang C.Y."/>
            <person name="Ngai S.M."/>
            <person name="Chan T.F."/>
            <person name="Leung E.L."/>
            <person name="Liu L."/>
            <person name="Liu Z.G."/>
            <person name="Tsui S.K."/>
        </authorList>
    </citation>
    <scope>NUCLEOTIDE SEQUENCE [LARGE SCALE GENOMIC DNA]</scope>
    <source>
        <strain evidence="2">Derp</strain>
    </source>
</reference>
<accession>A0ABQ8JHV4</accession>
<evidence type="ECO:0000256" key="1">
    <source>
        <dbReference type="SAM" id="MobiDB-lite"/>
    </source>
</evidence>
<gene>
    <name evidence="2" type="ORF">DERP_002314</name>
</gene>
<proteinExistence type="predicted"/>
<comment type="caution">
    <text evidence="2">The sequence shown here is derived from an EMBL/GenBank/DDBJ whole genome shotgun (WGS) entry which is preliminary data.</text>
</comment>
<feature type="region of interest" description="Disordered" evidence="1">
    <location>
        <begin position="36"/>
        <end position="60"/>
    </location>
</feature>
<dbReference type="EMBL" id="NJHN03000037">
    <property type="protein sequence ID" value="KAH9422022.1"/>
    <property type="molecule type" value="Genomic_DNA"/>
</dbReference>
<keyword evidence="3" id="KW-1185">Reference proteome</keyword>
<reference evidence="2 3" key="2">
    <citation type="journal article" date="2022" name="Mol. Biol. Evol.">
        <title>Comparative Genomics Reveals Insights into the Divergent Evolution of Astigmatic Mites and Household Pest Adaptations.</title>
        <authorList>
            <person name="Xiong Q."/>
            <person name="Wan A.T."/>
            <person name="Liu X."/>
            <person name="Fung C.S."/>
            <person name="Xiao X."/>
            <person name="Malainual N."/>
            <person name="Hou J."/>
            <person name="Wang L."/>
            <person name="Wang M."/>
            <person name="Yang K.Y."/>
            <person name="Cui Y."/>
            <person name="Leung E.L."/>
            <person name="Nong W."/>
            <person name="Shin S.K."/>
            <person name="Au S.W."/>
            <person name="Jeong K.Y."/>
            <person name="Chew F.T."/>
            <person name="Hui J.H."/>
            <person name="Leung T.F."/>
            <person name="Tungtrongchitr A."/>
            <person name="Zhong N."/>
            <person name="Liu Z."/>
            <person name="Tsui S.K."/>
        </authorList>
    </citation>
    <scope>NUCLEOTIDE SEQUENCE [LARGE SCALE GENOMIC DNA]</scope>
    <source>
        <strain evidence="2">Derp</strain>
    </source>
</reference>
<evidence type="ECO:0000313" key="2">
    <source>
        <dbReference type="EMBL" id="KAH9422022.1"/>
    </source>
</evidence>
<protein>
    <submittedName>
        <fullName evidence="2">Uncharacterized protein</fullName>
    </submittedName>
</protein>
<name>A0ABQ8JHV4_DERPT</name>
<dbReference type="Proteomes" id="UP000887458">
    <property type="component" value="Unassembled WGS sequence"/>
</dbReference>
<sequence>MLSSTSTSISSLSSSISSVDVALDNEDKFENLQSDIEIDDNEMDHSNICQDILGDTKDKP</sequence>